<dbReference type="RefSeq" id="WP_338447957.1">
    <property type="nucleotide sequence ID" value="NZ_CP137640.1"/>
</dbReference>
<feature type="transmembrane region" description="Helical" evidence="1">
    <location>
        <begin position="6"/>
        <end position="28"/>
    </location>
</feature>
<gene>
    <name evidence="2" type="ORF">R4Z09_17095</name>
</gene>
<keyword evidence="1" id="KW-1133">Transmembrane helix</keyword>
<evidence type="ECO:0000256" key="1">
    <source>
        <dbReference type="SAM" id="Phobius"/>
    </source>
</evidence>
<accession>A0ABZ2CAZ6</accession>
<proteinExistence type="predicted"/>
<reference evidence="2 3" key="1">
    <citation type="submission" date="2023-10" db="EMBL/GenBank/DDBJ databases">
        <title>Niallia locisalis sp.nov. isolated from a salt pond sample.</title>
        <authorList>
            <person name="Li X.-J."/>
            <person name="Dong L."/>
        </authorList>
    </citation>
    <scope>NUCLEOTIDE SEQUENCE [LARGE SCALE GENOMIC DNA]</scope>
    <source>
        <strain evidence="2 3">DSM 29761</strain>
    </source>
</reference>
<protein>
    <submittedName>
        <fullName evidence="2">Uncharacterized protein</fullName>
    </submittedName>
</protein>
<keyword evidence="1" id="KW-0472">Membrane</keyword>
<organism evidence="2 3">
    <name type="scientific">Niallia oryzisoli</name>
    <dbReference type="NCBI Taxonomy" id="1737571"/>
    <lineage>
        <taxon>Bacteria</taxon>
        <taxon>Bacillati</taxon>
        <taxon>Bacillota</taxon>
        <taxon>Bacilli</taxon>
        <taxon>Bacillales</taxon>
        <taxon>Bacillaceae</taxon>
        <taxon>Niallia</taxon>
    </lineage>
</organism>
<evidence type="ECO:0000313" key="3">
    <source>
        <dbReference type="Proteomes" id="UP001357223"/>
    </source>
</evidence>
<feature type="transmembrane region" description="Helical" evidence="1">
    <location>
        <begin position="86"/>
        <end position="116"/>
    </location>
</feature>
<feature type="transmembrane region" description="Helical" evidence="1">
    <location>
        <begin position="49"/>
        <end position="74"/>
    </location>
</feature>
<keyword evidence="3" id="KW-1185">Reference proteome</keyword>
<sequence length="153" mass="17700">MRRLLSWIFIPTAIAIAFILGYKTATWLPMADSWFNTFPYSEKWQIFSYYIDLGTSIARLIGKIILILIGLYLWKQSKHIGKWVGAGLFLTVSLSFLPGIFAVLMIIFAAFIGYAFHKINRKKRIQKNTSDSILIEDQKNYAAILDEWKNTVR</sequence>
<evidence type="ECO:0000313" key="2">
    <source>
        <dbReference type="EMBL" id="WVX79023.1"/>
    </source>
</evidence>
<keyword evidence="1" id="KW-0812">Transmembrane</keyword>
<dbReference type="Proteomes" id="UP001357223">
    <property type="component" value="Chromosome"/>
</dbReference>
<name>A0ABZ2CAZ6_9BACI</name>
<dbReference type="EMBL" id="CP137640">
    <property type="protein sequence ID" value="WVX79023.1"/>
    <property type="molecule type" value="Genomic_DNA"/>
</dbReference>